<dbReference type="NCBIfam" id="NF007959">
    <property type="entry name" value="PRK10678.1"/>
    <property type="match status" value="1"/>
</dbReference>
<accession>A0ABV6IIP4</accession>
<reference evidence="12 13" key="1">
    <citation type="submission" date="2024-09" db="EMBL/GenBank/DDBJ databases">
        <authorList>
            <person name="Sun Q."/>
            <person name="Mori K."/>
        </authorList>
    </citation>
    <scope>NUCLEOTIDE SEQUENCE [LARGE SCALE GENOMIC DNA]</scope>
    <source>
        <strain evidence="12 13">CCM 8677</strain>
    </source>
</reference>
<evidence type="ECO:0000256" key="1">
    <source>
        <dbReference type="ARBA" id="ARBA00005046"/>
    </source>
</evidence>
<dbReference type="Pfam" id="PF02391">
    <property type="entry name" value="MoaE"/>
    <property type="match status" value="1"/>
</dbReference>
<dbReference type="GO" id="GO:0030366">
    <property type="term" value="F:molybdopterin synthase activity"/>
    <property type="evidence" value="ECO:0007669"/>
    <property type="project" value="UniProtKB-EC"/>
</dbReference>
<comment type="similarity">
    <text evidence="2">Belongs to the MoaE family.</text>
</comment>
<organism evidence="12 13">
    <name type="scientific">Undibacterium danionis</name>
    <dbReference type="NCBI Taxonomy" id="1812100"/>
    <lineage>
        <taxon>Bacteria</taxon>
        <taxon>Pseudomonadati</taxon>
        <taxon>Pseudomonadota</taxon>
        <taxon>Betaproteobacteria</taxon>
        <taxon>Burkholderiales</taxon>
        <taxon>Oxalobacteraceae</taxon>
        <taxon>Undibacterium</taxon>
    </lineage>
</organism>
<dbReference type="RefSeq" id="WP_390214075.1">
    <property type="nucleotide sequence ID" value="NZ_JBHLXJ010000018.1"/>
</dbReference>
<keyword evidence="5" id="KW-0501">Molybdenum cofactor biosynthesis</keyword>
<dbReference type="PANTHER" id="PTHR23404">
    <property type="entry name" value="MOLYBDOPTERIN SYNTHASE RELATED"/>
    <property type="match status" value="1"/>
</dbReference>
<proteinExistence type="inferred from homology"/>
<evidence type="ECO:0000256" key="10">
    <source>
        <dbReference type="ARBA" id="ARBA00032474"/>
    </source>
</evidence>
<evidence type="ECO:0000256" key="11">
    <source>
        <dbReference type="ARBA" id="ARBA00049878"/>
    </source>
</evidence>
<keyword evidence="12" id="KW-0808">Transferase</keyword>
<evidence type="ECO:0000256" key="8">
    <source>
        <dbReference type="ARBA" id="ARBA00030407"/>
    </source>
</evidence>
<evidence type="ECO:0000256" key="2">
    <source>
        <dbReference type="ARBA" id="ARBA00005426"/>
    </source>
</evidence>
<evidence type="ECO:0000256" key="4">
    <source>
        <dbReference type="ARBA" id="ARBA00013858"/>
    </source>
</evidence>
<comment type="catalytic activity">
    <reaction evidence="11">
        <text>2 [molybdopterin-synthase sulfur-carrier protein]-C-terminal-Gly-aminoethanethioate + cyclic pyranopterin phosphate + H2O = molybdopterin + 2 [molybdopterin-synthase sulfur-carrier protein]-C-terminal Gly-Gly + 2 H(+)</text>
        <dbReference type="Rhea" id="RHEA:26333"/>
        <dbReference type="Rhea" id="RHEA-COMP:12202"/>
        <dbReference type="Rhea" id="RHEA-COMP:19907"/>
        <dbReference type="ChEBI" id="CHEBI:15377"/>
        <dbReference type="ChEBI" id="CHEBI:15378"/>
        <dbReference type="ChEBI" id="CHEBI:58698"/>
        <dbReference type="ChEBI" id="CHEBI:59648"/>
        <dbReference type="ChEBI" id="CHEBI:90778"/>
        <dbReference type="ChEBI" id="CHEBI:232372"/>
        <dbReference type="EC" id="2.8.1.12"/>
    </reaction>
</comment>
<sequence>MLISVQTEDFDISTEIAKLRANNPAIGAVVSFVGLVRDLNEGLSVSAMELEHYPGMTEKSLETIATQAKQRWNLIDCLIIHRVGLLQALDQIVLVAATSAHRGEAFAACEFMMDYLKTDAPFWKKETTPEGERWVDARVSDEGAMRKWNVDAESALS</sequence>
<name>A0ABV6IIP4_9BURK</name>
<dbReference type="CDD" id="cd00756">
    <property type="entry name" value="MoaE"/>
    <property type="match status" value="1"/>
</dbReference>
<evidence type="ECO:0000256" key="5">
    <source>
        <dbReference type="ARBA" id="ARBA00023150"/>
    </source>
</evidence>
<evidence type="ECO:0000256" key="3">
    <source>
        <dbReference type="ARBA" id="ARBA00011950"/>
    </source>
</evidence>
<dbReference type="EMBL" id="JBHLXJ010000018">
    <property type="protein sequence ID" value="MFC0351458.1"/>
    <property type="molecule type" value="Genomic_DNA"/>
</dbReference>
<dbReference type="EC" id="2.8.1.12" evidence="3"/>
<evidence type="ECO:0000313" key="12">
    <source>
        <dbReference type="EMBL" id="MFC0351458.1"/>
    </source>
</evidence>
<dbReference type="SUPFAM" id="SSF54690">
    <property type="entry name" value="Molybdopterin synthase subunit MoaE"/>
    <property type="match status" value="1"/>
</dbReference>
<dbReference type="InterPro" id="IPR003448">
    <property type="entry name" value="Mopterin_biosynth_MoaE"/>
</dbReference>
<comment type="caution">
    <text evidence="12">The sequence shown here is derived from an EMBL/GenBank/DDBJ whole genome shotgun (WGS) entry which is preliminary data.</text>
</comment>
<gene>
    <name evidence="12" type="primary">moaE</name>
    <name evidence="12" type="ORF">ACFFJH_16680</name>
</gene>
<evidence type="ECO:0000256" key="6">
    <source>
        <dbReference type="ARBA" id="ARBA00026066"/>
    </source>
</evidence>
<protein>
    <recommendedName>
        <fullName evidence="4">Molybdopterin synthase catalytic subunit</fullName>
        <ecNumber evidence="3">2.8.1.12</ecNumber>
    </recommendedName>
    <alternativeName>
        <fullName evidence="9">MPT synthase subunit 2</fullName>
    </alternativeName>
    <alternativeName>
        <fullName evidence="7">Molybdenum cofactor biosynthesis protein E</fullName>
    </alternativeName>
    <alternativeName>
        <fullName evidence="8">Molybdopterin-converting factor large subunit</fullName>
    </alternativeName>
    <alternativeName>
        <fullName evidence="10">Molybdopterin-converting factor subunit 2</fullName>
    </alternativeName>
</protein>
<comment type="subunit">
    <text evidence="6">Heterotetramer of 2 MoaD subunits and 2 MoaE subunits. Also stable as homodimer. The enzyme changes between these two forms during catalysis.</text>
</comment>
<evidence type="ECO:0000256" key="9">
    <source>
        <dbReference type="ARBA" id="ARBA00030781"/>
    </source>
</evidence>
<evidence type="ECO:0000313" key="13">
    <source>
        <dbReference type="Proteomes" id="UP001589844"/>
    </source>
</evidence>
<comment type="pathway">
    <text evidence="1">Cofactor biosynthesis; molybdopterin biosynthesis.</text>
</comment>
<dbReference type="Proteomes" id="UP001589844">
    <property type="component" value="Unassembled WGS sequence"/>
</dbReference>
<keyword evidence="13" id="KW-1185">Reference proteome</keyword>
<evidence type="ECO:0000256" key="7">
    <source>
        <dbReference type="ARBA" id="ARBA00029745"/>
    </source>
</evidence>
<dbReference type="InterPro" id="IPR036563">
    <property type="entry name" value="MoaE_sf"/>
</dbReference>
<dbReference type="Gene3D" id="3.90.1170.40">
    <property type="entry name" value="Molybdopterin biosynthesis MoaE subunit"/>
    <property type="match status" value="1"/>
</dbReference>